<keyword evidence="6" id="KW-1015">Disulfide bond</keyword>
<evidence type="ECO:0000256" key="8">
    <source>
        <dbReference type="SAM" id="SignalP"/>
    </source>
</evidence>
<evidence type="ECO:0000256" key="4">
    <source>
        <dbReference type="ARBA" id="ARBA00022702"/>
    </source>
</evidence>
<evidence type="ECO:0000256" key="7">
    <source>
        <dbReference type="ARBA" id="ARBA00037228"/>
    </source>
</evidence>
<dbReference type="PANTHER" id="PTHR34270:SF3">
    <property type="entry name" value="PROTEIN RALF-LIKE 16-RELATED"/>
    <property type="match status" value="1"/>
</dbReference>
<dbReference type="PANTHER" id="PTHR34270">
    <property type="entry name" value="PROTEIN RALF-LIKE 15-RELATED"/>
    <property type="match status" value="1"/>
</dbReference>
<evidence type="ECO:0000313" key="10">
    <source>
        <dbReference type="Proteomes" id="UP000694240"/>
    </source>
</evidence>
<keyword evidence="5 8" id="KW-0732">Signal</keyword>
<dbReference type="Pfam" id="PF05498">
    <property type="entry name" value="RALF"/>
    <property type="match status" value="1"/>
</dbReference>
<name>A0A8T2AXV4_9BRAS</name>
<evidence type="ECO:0000256" key="6">
    <source>
        <dbReference type="ARBA" id="ARBA00023157"/>
    </source>
</evidence>
<dbReference type="AlphaFoldDB" id="A0A8T2AXV4"/>
<keyword evidence="3" id="KW-0964">Secreted</keyword>
<accession>A0A8T2AXV4</accession>
<dbReference type="GO" id="GO:0005576">
    <property type="term" value="C:extracellular region"/>
    <property type="evidence" value="ECO:0007669"/>
    <property type="project" value="UniProtKB-SubCell"/>
</dbReference>
<comment type="caution">
    <text evidence="9">The sequence shown here is derived from an EMBL/GenBank/DDBJ whole genome shotgun (WGS) entry which is preliminary data.</text>
</comment>
<proteinExistence type="inferred from homology"/>
<organism evidence="9 10">
    <name type="scientific">Arabidopsis thaliana x Arabidopsis arenosa</name>
    <dbReference type="NCBI Taxonomy" id="1240361"/>
    <lineage>
        <taxon>Eukaryota</taxon>
        <taxon>Viridiplantae</taxon>
        <taxon>Streptophyta</taxon>
        <taxon>Embryophyta</taxon>
        <taxon>Tracheophyta</taxon>
        <taxon>Spermatophyta</taxon>
        <taxon>Magnoliopsida</taxon>
        <taxon>eudicotyledons</taxon>
        <taxon>Gunneridae</taxon>
        <taxon>Pentapetalae</taxon>
        <taxon>rosids</taxon>
        <taxon>malvids</taxon>
        <taxon>Brassicales</taxon>
        <taxon>Brassicaceae</taxon>
        <taxon>Camelineae</taxon>
        <taxon>Arabidopsis</taxon>
    </lineage>
</organism>
<evidence type="ECO:0000256" key="5">
    <source>
        <dbReference type="ARBA" id="ARBA00022729"/>
    </source>
</evidence>
<dbReference type="EMBL" id="JAEFBK010000008">
    <property type="protein sequence ID" value="KAG7579121.1"/>
    <property type="molecule type" value="Genomic_DNA"/>
</dbReference>
<reference evidence="9 10" key="1">
    <citation type="submission" date="2020-12" db="EMBL/GenBank/DDBJ databases">
        <title>Concerted genomic and epigenomic changes stabilize Arabidopsis allopolyploids.</title>
        <authorList>
            <person name="Chen Z."/>
        </authorList>
    </citation>
    <scope>NUCLEOTIDE SEQUENCE [LARGE SCALE GENOMIC DNA]</scope>
    <source>
        <strain evidence="9">Allo738</strain>
        <tissue evidence="9">Leaf</tissue>
    </source>
</reference>
<sequence length="91" mass="10402">MIKTKEVTFVTTLILLCVFICSIDAQRKYIHYPIRRDLGNGCNPRFPTAACYKRIPANPYTRGCSMANRCRRSTSSVRVSSLKNFLEIPPM</sequence>
<comment type="function">
    <text evidence="7">Cell signaling peptide that may regulate plant stress, growth, and development. Mediates a rapid alkalinization of extracellular space by mediating a transient increase in the cytoplasmic Ca(2+) concentration leading to a calcium-dependent signaling events through a cell surface receptor and a concomitant activation of some intracellular mitogen-activated protein kinases.</text>
</comment>
<feature type="signal peptide" evidence="8">
    <location>
        <begin position="1"/>
        <end position="25"/>
    </location>
</feature>
<protein>
    <submittedName>
        <fullName evidence="9">Rapid ALkalinization Factor</fullName>
    </submittedName>
</protein>
<evidence type="ECO:0000313" key="9">
    <source>
        <dbReference type="EMBL" id="KAG7579121.1"/>
    </source>
</evidence>
<dbReference type="InterPro" id="IPR008801">
    <property type="entry name" value="RALF"/>
</dbReference>
<keyword evidence="10" id="KW-1185">Reference proteome</keyword>
<comment type="subcellular location">
    <subcellularLocation>
        <location evidence="1">Secreted</location>
    </subcellularLocation>
</comment>
<gene>
    <name evidence="9" type="ORF">ISN45_Aa03g032850</name>
</gene>
<feature type="chain" id="PRO_5035824807" evidence="8">
    <location>
        <begin position="26"/>
        <end position="91"/>
    </location>
</feature>
<keyword evidence="4" id="KW-0372">Hormone</keyword>
<dbReference type="Proteomes" id="UP000694240">
    <property type="component" value="Chromosome 8"/>
</dbReference>
<evidence type="ECO:0000256" key="2">
    <source>
        <dbReference type="ARBA" id="ARBA00009178"/>
    </source>
</evidence>
<dbReference type="GO" id="GO:0005179">
    <property type="term" value="F:hormone activity"/>
    <property type="evidence" value="ECO:0007669"/>
    <property type="project" value="UniProtKB-KW"/>
</dbReference>
<evidence type="ECO:0000256" key="3">
    <source>
        <dbReference type="ARBA" id="ARBA00022525"/>
    </source>
</evidence>
<comment type="similarity">
    <text evidence="2">Belongs to the plant rapid alkalinization factor (RALF) family.</text>
</comment>
<evidence type="ECO:0000256" key="1">
    <source>
        <dbReference type="ARBA" id="ARBA00004613"/>
    </source>
</evidence>
<dbReference type="GO" id="GO:0040008">
    <property type="term" value="P:regulation of growth"/>
    <property type="evidence" value="ECO:0007669"/>
    <property type="project" value="UniProtKB-ARBA"/>
</dbReference>